<keyword evidence="1" id="KW-1133">Transmembrane helix</keyword>
<evidence type="ECO:0008006" key="4">
    <source>
        <dbReference type="Google" id="ProtNLM"/>
    </source>
</evidence>
<protein>
    <recommendedName>
        <fullName evidence="4">DUF2953 domain-containing protein</fullName>
    </recommendedName>
</protein>
<accession>A0A1M6LNZ7</accession>
<feature type="transmembrane region" description="Helical" evidence="1">
    <location>
        <begin position="6"/>
        <end position="23"/>
    </location>
</feature>
<dbReference type="STRING" id="1123349.SAMN02744037_00706"/>
<dbReference type="EMBL" id="FRAE01000011">
    <property type="protein sequence ID" value="SHJ72792.1"/>
    <property type="molecule type" value="Genomic_DNA"/>
</dbReference>
<gene>
    <name evidence="2" type="ORF">SAMN02744037_00706</name>
</gene>
<dbReference type="OrthoDB" id="1751761at2"/>
<keyword evidence="1" id="KW-0812">Transmembrane</keyword>
<organism evidence="2 3">
    <name type="scientific">Tepidibacter formicigenes DSM 15518</name>
    <dbReference type="NCBI Taxonomy" id="1123349"/>
    <lineage>
        <taxon>Bacteria</taxon>
        <taxon>Bacillati</taxon>
        <taxon>Bacillota</taxon>
        <taxon>Clostridia</taxon>
        <taxon>Peptostreptococcales</taxon>
        <taxon>Peptostreptococcaceae</taxon>
        <taxon>Tepidibacter</taxon>
    </lineage>
</organism>
<keyword evidence="3" id="KW-1185">Reference proteome</keyword>
<sequence>MKNYAVIIISLLILIFIFINSKVKISINLNKSGKNDEVIFKVSGLLGIIKYEKKYPFFDLSANKEGVNLKFEQKTSRKGNLITKFNERLKNEELLITLHNQKEAFKYILKKAKIEDLKSHMYFSNENVFTSIFLFNFVNIIYKYIYDNINTKNMSLKIIPGFNENKLKIHFKIIFNLRIINFLYLIKYYKSFQINKGGAYNE</sequence>
<evidence type="ECO:0000313" key="2">
    <source>
        <dbReference type="EMBL" id="SHJ72792.1"/>
    </source>
</evidence>
<reference evidence="3" key="1">
    <citation type="submission" date="2016-11" db="EMBL/GenBank/DDBJ databases">
        <authorList>
            <person name="Varghese N."/>
            <person name="Submissions S."/>
        </authorList>
    </citation>
    <scope>NUCLEOTIDE SEQUENCE [LARGE SCALE GENOMIC DNA]</scope>
    <source>
        <strain evidence="3">DSM 15518</strain>
    </source>
</reference>
<dbReference type="AlphaFoldDB" id="A0A1M6LNZ7"/>
<name>A0A1M6LNZ7_9FIRM</name>
<evidence type="ECO:0000256" key="1">
    <source>
        <dbReference type="SAM" id="Phobius"/>
    </source>
</evidence>
<feature type="transmembrane region" description="Helical" evidence="1">
    <location>
        <begin position="128"/>
        <end position="146"/>
    </location>
</feature>
<evidence type="ECO:0000313" key="3">
    <source>
        <dbReference type="Proteomes" id="UP000242497"/>
    </source>
</evidence>
<proteinExistence type="predicted"/>
<dbReference type="RefSeq" id="WP_072887317.1">
    <property type="nucleotide sequence ID" value="NZ_FRAE01000011.1"/>
</dbReference>
<feature type="transmembrane region" description="Helical" evidence="1">
    <location>
        <begin position="169"/>
        <end position="186"/>
    </location>
</feature>
<keyword evidence="1" id="KW-0472">Membrane</keyword>
<dbReference type="Proteomes" id="UP000242497">
    <property type="component" value="Unassembled WGS sequence"/>
</dbReference>